<evidence type="ECO:0000259" key="3">
    <source>
        <dbReference type="PROSITE" id="PS01031"/>
    </source>
</evidence>
<evidence type="ECO:0000313" key="5">
    <source>
        <dbReference type="Proteomes" id="UP000657385"/>
    </source>
</evidence>
<gene>
    <name evidence="4" type="ORF">I2501_12345</name>
</gene>
<dbReference type="RefSeq" id="WP_196193958.1">
    <property type="nucleotide sequence ID" value="NZ_JADPRT010000004.1"/>
</dbReference>
<dbReference type="EMBL" id="JADPRT010000004">
    <property type="protein sequence ID" value="MBF9068813.1"/>
    <property type="molecule type" value="Genomic_DNA"/>
</dbReference>
<dbReference type="Proteomes" id="UP000657385">
    <property type="component" value="Unassembled WGS sequence"/>
</dbReference>
<dbReference type="SUPFAM" id="SSF49764">
    <property type="entry name" value="HSP20-like chaperones"/>
    <property type="match status" value="1"/>
</dbReference>
<dbReference type="Gene3D" id="2.60.40.790">
    <property type="match status" value="1"/>
</dbReference>
<dbReference type="CDD" id="cd06464">
    <property type="entry name" value="ACD_sHsps-like"/>
    <property type="match status" value="1"/>
</dbReference>
<reference evidence="4" key="1">
    <citation type="submission" date="2020-11" db="EMBL/GenBank/DDBJ databases">
        <title>Isolation and identification of active actinomycetes.</title>
        <authorList>
            <person name="Yu B."/>
        </authorList>
    </citation>
    <scope>NUCLEOTIDE SEQUENCE</scope>
    <source>
        <strain evidence="4">NEAU-YB345</strain>
    </source>
</reference>
<sequence length="161" mass="17351">MASDPTRRTGSSVPASVPARQAWWAAHDPALELQHLWGEVSRLFERAAQDTSEAPRHWMPVAEEEDTGDAYVVRAELPGVPRERVSVELDGKELHISGTVDETSGGSALRRRTGSFAYGIRVPGDVDSAGIQARLTDGVLTVTLPKSGQPARRSIDIAVAE</sequence>
<dbReference type="PANTHER" id="PTHR11527">
    <property type="entry name" value="HEAT-SHOCK PROTEIN 20 FAMILY MEMBER"/>
    <property type="match status" value="1"/>
</dbReference>
<accession>A0A931B6M3</accession>
<dbReference type="PROSITE" id="PS01031">
    <property type="entry name" value="SHSP"/>
    <property type="match status" value="1"/>
</dbReference>
<organism evidence="4 5">
    <name type="scientific">Streptacidiphilus fuscans</name>
    <dbReference type="NCBI Taxonomy" id="2789292"/>
    <lineage>
        <taxon>Bacteria</taxon>
        <taxon>Bacillati</taxon>
        <taxon>Actinomycetota</taxon>
        <taxon>Actinomycetes</taxon>
        <taxon>Kitasatosporales</taxon>
        <taxon>Streptomycetaceae</taxon>
        <taxon>Streptacidiphilus</taxon>
    </lineage>
</organism>
<evidence type="ECO:0000256" key="1">
    <source>
        <dbReference type="PROSITE-ProRule" id="PRU00285"/>
    </source>
</evidence>
<dbReference type="AlphaFoldDB" id="A0A931B6M3"/>
<dbReference type="InterPro" id="IPR002068">
    <property type="entry name" value="A-crystallin/Hsp20_dom"/>
</dbReference>
<evidence type="ECO:0000256" key="2">
    <source>
        <dbReference type="RuleBase" id="RU003616"/>
    </source>
</evidence>
<comment type="caution">
    <text evidence="4">The sequence shown here is derived from an EMBL/GenBank/DDBJ whole genome shotgun (WGS) entry which is preliminary data.</text>
</comment>
<dbReference type="Pfam" id="PF00011">
    <property type="entry name" value="HSP20"/>
    <property type="match status" value="1"/>
</dbReference>
<keyword evidence="5" id="KW-1185">Reference proteome</keyword>
<proteinExistence type="inferred from homology"/>
<comment type="similarity">
    <text evidence="1 2">Belongs to the small heat shock protein (HSP20) family.</text>
</comment>
<protein>
    <submittedName>
        <fullName evidence="4">Hsp20/alpha crystallin family protein</fullName>
    </submittedName>
</protein>
<evidence type="ECO:0000313" key="4">
    <source>
        <dbReference type="EMBL" id="MBF9068813.1"/>
    </source>
</evidence>
<dbReference type="InterPro" id="IPR008978">
    <property type="entry name" value="HSP20-like_chaperone"/>
</dbReference>
<feature type="domain" description="SHSP" evidence="3">
    <location>
        <begin position="52"/>
        <end position="160"/>
    </location>
</feature>
<name>A0A931B6M3_9ACTN</name>
<dbReference type="InterPro" id="IPR031107">
    <property type="entry name" value="Small_HSP"/>
</dbReference>